<keyword evidence="2" id="KW-1133">Transmembrane helix</keyword>
<feature type="transmembrane region" description="Helical" evidence="2">
    <location>
        <begin position="70"/>
        <end position="90"/>
    </location>
</feature>
<keyword evidence="2" id="KW-0472">Membrane</keyword>
<gene>
    <name evidence="3" type="ORF">GCM10009560_37030</name>
</gene>
<evidence type="ECO:0000256" key="1">
    <source>
        <dbReference type="SAM" id="MobiDB-lite"/>
    </source>
</evidence>
<protein>
    <recommendedName>
        <fullName evidence="5">Integral membrane protein</fullName>
    </recommendedName>
</protein>
<organism evidence="3 4">
    <name type="scientific">Nonomuraea longicatena</name>
    <dbReference type="NCBI Taxonomy" id="83682"/>
    <lineage>
        <taxon>Bacteria</taxon>
        <taxon>Bacillati</taxon>
        <taxon>Actinomycetota</taxon>
        <taxon>Actinomycetes</taxon>
        <taxon>Streptosporangiales</taxon>
        <taxon>Streptosporangiaceae</taxon>
        <taxon>Nonomuraea</taxon>
    </lineage>
</organism>
<keyword evidence="4" id="KW-1185">Reference proteome</keyword>
<dbReference type="Proteomes" id="UP001501578">
    <property type="component" value="Unassembled WGS sequence"/>
</dbReference>
<evidence type="ECO:0000313" key="3">
    <source>
        <dbReference type="EMBL" id="GAA0931783.1"/>
    </source>
</evidence>
<dbReference type="RefSeq" id="WP_343951127.1">
    <property type="nucleotide sequence ID" value="NZ_BAAAHQ010000017.1"/>
</dbReference>
<feature type="transmembrane region" description="Helical" evidence="2">
    <location>
        <begin position="43"/>
        <end position="64"/>
    </location>
</feature>
<comment type="caution">
    <text evidence="3">The sequence shown here is derived from an EMBL/GenBank/DDBJ whole genome shotgun (WGS) entry which is preliminary data.</text>
</comment>
<keyword evidence="2" id="KW-0812">Transmembrane</keyword>
<reference evidence="3 4" key="1">
    <citation type="journal article" date="2019" name="Int. J. Syst. Evol. Microbiol.">
        <title>The Global Catalogue of Microorganisms (GCM) 10K type strain sequencing project: providing services to taxonomists for standard genome sequencing and annotation.</title>
        <authorList>
            <consortium name="The Broad Institute Genomics Platform"/>
            <consortium name="The Broad Institute Genome Sequencing Center for Infectious Disease"/>
            <person name="Wu L."/>
            <person name="Ma J."/>
        </authorList>
    </citation>
    <scope>NUCLEOTIDE SEQUENCE [LARGE SCALE GENOMIC DNA]</scope>
    <source>
        <strain evidence="3 4">JCM 11136</strain>
    </source>
</reference>
<dbReference type="EMBL" id="BAAAHQ010000017">
    <property type="protein sequence ID" value="GAA0931783.1"/>
    <property type="molecule type" value="Genomic_DNA"/>
</dbReference>
<feature type="region of interest" description="Disordered" evidence="1">
    <location>
        <begin position="1"/>
        <end position="24"/>
    </location>
</feature>
<evidence type="ECO:0000256" key="2">
    <source>
        <dbReference type="SAM" id="Phobius"/>
    </source>
</evidence>
<sequence length="100" mass="10577">MSERRVTGTQAGAGSGLRAGTGAGTGAGMTLEARTRAVMARQLARGLLTVGVTLTVLCGLPLLAHGLRALWWWVAMSLAAQPVWVLLAVLQLKRAERLER</sequence>
<name>A0ABN1PQP9_9ACTN</name>
<evidence type="ECO:0000313" key="4">
    <source>
        <dbReference type="Proteomes" id="UP001501578"/>
    </source>
</evidence>
<evidence type="ECO:0008006" key="5">
    <source>
        <dbReference type="Google" id="ProtNLM"/>
    </source>
</evidence>
<feature type="compositionally biased region" description="Gly residues" evidence="1">
    <location>
        <begin position="11"/>
        <end position="24"/>
    </location>
</feature>
<proteinExistence type="predicted"/>
<accession>A0ABN1PQP9</accession>